<dbReference type="GO" id="GO:0000155">
    <property type="term" value="F:phosphorelay sensor kinase activity"/>
    <property type="evidence" value="ECO:0007669"/>
    <property type="project" value="InterPro"/>
</dbReference>
<reference evidence="13" key="1">
    <citation type="submission" date="2021-10" db="EMBL/GenBank/DDBJ databases">
        <title>Roseicella aerolatum sp. nov., isolated from aerosols of e-waste dismantling site.</title>
        <authorList>
            <person name="Qin T."/>
        </authorList>
    </citation>
    <scope>NUCLEOTIDE SEQUENCE</scope>
    <source>
        <strain evidence="13">GB24</strain>
    </source>
</reference>
<dbReference type="PROSITE" id="PS50113">
    <property type="entry name" value="PAC"/>
    <property type="match status" value="4"/>
</dbReference>
<dbReference type="InterPro" id="IPR035965">
    <property type="entry name" value="PAS-like_dom_sf"/>
</dbReference>
<keyword evidence="5" id="KW-0547">Nucleotide-binding</keyword>
<comment type="caution">
    <text evidence="13">The sequence shown here is derived from an EMBL/GenBank/DDBJ whole genome shotgun (WGS) entry which is preliminary data.</text>
</comment>
<dbReference type="InterPro" id="IPR000014">
    <property type="entry name" value="PAS"/>
</dbReference>
<dbReference type="EMBL" id="JAJAQI010000059">
    <property type="protein sequence ID" value="MCB4824973.1"/>
    <property type="molecule type" value="Genomic_DNA"/>
</dbReference>
<keyword evidence="7" id="KW-0067">ATP-binding</keyword>
<dbReference type="InterPro" id="IPR003594">
    <property type="entry name" value="HATPase_dom"/>
</dbReference>
<dbReference type="SUPFAM" id="SSF55874">
    <property type="entry name" value="ATPase domain of HSP90 chaperone/DNA topoisomerase II/histidine kinase"/>
    <property type="match status" value="1"/>
</dbReference>
<dbReference type="Gene3D" id="3.30.450.20">
    <property type="entry name" value="PAS domain"/>
    <property type="match status" value="4"/>
</dbReference>
<dbReference type="Gene3D" id="3.30.450.40">
    <property type="match status" value="1"/>
</dbReference>
<evidence type="ECO:0000256" key="5">
    <source>
        <dbReference type="ARBA" id="ARBA00022741"/>
    </source>
</evidence>
<dbReference type="Pfam" id="PF13426">
    <property type="entry name" value="PAS_9"/>
    <property type="match status" value="1"/>
</dbReference>
<dbReference type="Gene3D" id="1.10.287.130">
    <property type="match status" value="1"/>
</dbReference>
<keyword evidence="9" id="KW-0175">Coiled coil</keyword>
<dbReference type="CDD" id="cd00130">
    <property type="entry name" value="PAS"/>
    <property type="match status" value="3"/>
</dbReference>
<dbReference type="InterPro" id="IPR003661">
    <property type="entry name" value="HisK_dim/P_dom"/>
</dbReference>
<dbReference type="InterPro" id="IPR013655">
    <property type="entry name" value="PAS_fold_3"/>
</dbReference>
<dbReference type="SMART" id="SM00091">
    <property type="entry name" value="PAS"/>
    <property type="match status" value="3"/>
</dbReference>
<dbReference type="SMART" id="SM00086">
    <property type="entry name" value="PAC"/>
    <property type="match status" value="4"/>
</dbReference>
<feature type="domain" description="PAC" evidence="12">
    <location>
        <begin position="722"/>
        <end position="778"/>
    </location>
</feature>
<dbReference type="InterPro" id="IPR052162">
    <property type="entry name" value="Sensor_kinase/Photoreceptor"/>
</dbReference>
<dbReference type="Proteomes" id="UP001139311">
    <property type="component" value="Unassembled WGS sequence"/>
</dbReference>
<dbReference type="SUPFAM" id="SSF55781">
    <property type="entry name" value="GAF domain-like"/>
    <property type="match status" value="1"/>
</dbReference>
<feature type="domain" description="PAC" evidence="12">
    <location>
        <begin position="463"/>
        <end position="515"/>
    </location>
</feature>
<evidence type="ECO:0000259" key="10">
    <source>
        <dbReference type="PROSITE" id="PS50109"/>
    </source>
</evidence>
<evidence type="ECO:0000256" key="6">
    <source>
        <dbReference type="ARBA" id="ARBA00022777"/>
    </source>
</evidence>
<dbReference type="SUPFAM" id="SSF55785">
    <property type="entry name" value="PYP-like sensor domain (PAS domain)"/>
    <property type="match status" value="4"/>
</dbReference>
<dbReference type="Gene3D" id="6.10.250.2580">
    <property type="match status" value="1"/>
</dbReference>
<accession>A0A9X1IJW1</accession>
<keyword evidence="8" id="KW-0902">Two-component regulatory system</keyword>
<dbReference type="InterPro" id="IPR036890">
    <property type="entry name" value="HATPase_C_sf"/>
</dbReference>
<organism evidence="13 14">
    <name type="scientific">Roseicella aerolata</name>
    <dbReference type="NCBI Taxonomy" id="2883479"/>
    <lineage>
        <taxon>Bacteria</taxon>
        <taxon>Pseudomonadati</taxon>
        <taxon>Pseudomonadota</taxon>
        <taxon>Alphaproteobacteria</taxon>
        <taxon>Acetobacterales</taxon>
        <taxon>Roseomonadaceae</taxon>
        <taxon>Roseicella</taxon>
    </lineage>
</organism>
<dbReference type="Pfam" id="PF08447">
    <property type="entry name" value="PAS_3"/>
    <property type="match status" value="3"/>
</dbReference>
<evidence type="ECO:0000259" key="12">
    <source>
        <dbReference type="PROSITE" id="PS50113"/>
    </source>
</evidence>
<feature type="domain" description="PAS" evidence="11">
    <location>
        <begin position="265"/>
        <end position="335"/>
    </location>
</feature>
<keyword evidence="14" id="KW-1185">Reference proteome</keyword>
<dbReference type="InterPro" id="IPR000700">
    <property type="entry name" value="PAS-assoc_C"/>
</dbReference>
<evidence type="ECO:0000313" key="14">
    <source>
        <dbReference type="Proteomes" id="UP001139311"/>
    </source>
</evidence>
<dbReference type="InterPro" id="IPR036097">
    <property type="entry name" value="HisK_dim/P_sf"/>
</dbReference>
<dbReference type="NCBIfam" id="TIGR00229">
    <property type="entry name" value="sensory_box"/>
    <property type="match status" value="4"/>
</dbReference>
<dbReference type="SMART" id="SM00065">
    <property type="entry name" value="GAF"/>
    <property type="match status" value="1"/>
</dbReference>
<dbReference type="Gene3D" id="3.30.565.10">
    <property type="entry name" value="Histidine kinase-like ATPase, C-terminal domain"/>
    <property type="match status" value="1"/>
</dbReference>
<evidence type="ECO:0000256" key="7">
    <source>
        <dbReference type="ARBA" id="ARBA00022840"/>
    </source>
</evidence>
<dbReference type="Pfam" id="PF01590">
    <property type="entry name" value="GAF"/>
    <property type="match status" value="1"/>
</dbReference>
<dbReference type="EC" id="2.7.13.3" evidence="2"/>
<dbReference type="SUPFAM" id="SSF47384">
    <property type="entry name" value="Homodimeric domain of signal transducing histidine kinase"/>
    <property type="match status" value="1"/>
</dbReference>
<dbReference type="PRINTS" id="PR00344">
    <property type="entry name" value="BCTRLSENSOR"/>
</dbReference>
<dbReference type="InterPro" id="IPR005467">
    <property type="entry name" value="His_kinase_dom"/>
</dbReference>
<keyword evidence="3" id="KW-0597">Phosphoprotein</keyword>
<dbReference type="Gene3D" id="2.10.70.100">
    <property type="match status" value="1"/>
</dbReference>
<evidence type="ECO:0000256" key="3">
    <source>
        <dbReference type="ARBA" id="ARBA00022553"/>
    </source>
</evidence>
<evidence type="ECO:0000256" key="9">
    <source>
        <dbReference type="SAM" id="Coils"/>
    </source>
</evidence>
<feature type="coiled-coil region" evidence="9">
    <location>
        <begin position="762"/>
        <end position="789"/>
    </location>
</feature>
<keyword evidence="4" id="KW-0808">Transferase</keyword>
<evidence type="ECO:0000256" key="1">
    <source>
        <dbReference type="ARBA" id="ARBA00000085"/>
    </source>
</evidence>
<feature type="domain" description="PAC" evidence="12">
    <location>
        <begin position="338"/>
        <end position="391"/>
    </location>
</feature>
<dbReference type="CDD" id="cd00082">
    <property type="entry name" value="HisKA"/>
    <property type="match status" value="1"/>
</dbReference>
<dbReference type="InterPro" id="IPR001610">
    <property type="entry name" value="PAC"/>
</dbReference>
<evidence type="ECO:0000256" key="8">
    <source>
        <dbReference type="ARBA" id="ARBA00023012"/>
    </source>
</evidence>
<dbReference type="RefSeq" id="WP_226613587.1">
    <property type="nucleotide sequence ID" value="NZ_JAJAQI010000059.1"/>
</dbReference>
<dbReference type="PROSITE" id="PS50112">
    <property type="entry name" value="PAS"/>
    <property type="match status" value="2"/>
</dbReference>
<dbReference type="SMART" id="SM00388">
    <property type="entry name" value="HisKA"/>
    <property type="match status" value="1"/>
</dbReference>
<comment type="catalytic activity">
    <reaction evidence="1">
        <text>ATP + protein L-histidine = ADP + protein N-phospho-L-histidine.</text>
        <dbReference type="EC" id="2.7.13.3"/>
    </reaction>
</comment>
<dbReference type="InterPro" id="IPR029016">
    <property type="entry name" value="GAF-like_dom_sf"/>
</dbReference>
<keyword evidence="6" id="KW-0418">Kinase</keyword>
<dbReference type="PROSITE" id="PS50109">
    <property type="entry name" value="HIS_KIN"/>
    <property type="match status" value="1"/>
</dbReference>
<dbReference type="AlphaFoldDB" id="A0A9X1IJW1"/>
<evidence type="ECO:0000256" key="4">
    <source>
        <dbReference type="ARBA" id="ARBA00022679"/>
    </source>
</evidence>
<evidence type="ECO:0000256" key="2">
    <source>
        <dbReference type="ARBA" id="ARBA00012438"/>
    </source>
</evidence>
<gene>
    <name evidence="13" type="ORF">LHA35_24910</name>
</gene>
<feature type="domain" description="PAC" evidence="12">
    <location>
        <begin position="591"/>
        <end position="644"/>
    </location>
</feature>
<name>A0A9X1IJW1_9PROT</name>
<dbReference type="FunFam" id="3.30.565.10:FF:000042">
    <property type="entry name" value="Two-component sensor histidine kinase KdpD"/>
    <property type="match status" value="1"/>
</dbReference>
<evidence type="ECO:0000259" key="11">
    <source>
        <dbReference type="PROSITE" id="PS50112"/>
    </source>
</evidence>
<dbReference type="FunFam" id="3.30.450.20:FF:000099">
    <property type="entry name" value="Sensory box sensor histidine kinase"/>
    <property type="match status" value="1"/>
</dbReference>
<dbReference type="Pfam" id="PF00512">
    <property type="entry name" value="HisKA"/>
    <property type="match status" value="1"/>
</dbReference>
<dbReference type="GO" id="GO:0005524">
    <property type="term" value="F:ATP binding"/>
    <property type="evidence" value="ECO:0007669"/>
    <property type="project" value="UniProtKB-KW"/>
</dbReference>
<evidence type="ECO:0000313" key="13">
    <source>
        <dbReference type="EMBL" id="MCB4824973.1"/>
    </source>
</evidence>
<dbReference type="SMART" id="SM00387">
    <property type="entry name" value="HATPase_c"/>
    <property type="match status" value="1"/>
</dbReference>
<protein>
    <recommendedName>
        <fullName evidence="2">histidine kinase</fullName>
        <ecNumber evidence="2">2.7.13.3</ecNumber>
    </recommendedName>
</protein>
<dbReference type="PANTHER" id="PTHR43304">
    <property type="entry name" value="PHYTOCHROME-LIKE PROTEIN CPH1"/>
    <property type="match status" value="1"/>
</dbReference>
<dbReference type="GO" id="GO:0042802">
    <property type="term" value="F:identical protein binding"/>
    <property type="evidence" value="ECO:0007669"/>
    <property type="project" value="UniProtKB-ARBA"/>
</dbReference>
<proteinExistence type="predicted"/>
<feature type="domain" description="PAS" evidence="11">
    <location>
        <begin position="385"/>
        <end position="424"/>
    </location>
</feature>
<dbReference type="InterPro" id="IPR003018">
    <property type="entry name" value="GAF"/>
</dbReference>
<dbReference type="PANTHER" id="PTHR43304:SF1">
    <property type="entry name" value="PAC DOMAIN-CONTAINING PROTEIN"/>
    <property type="match status" value="1"/>
</dbReference>
<sequence length="1029" mass="111871">MTDATVDQRLTAQDAVAGPRLSTVGATEVPTTPAEERFNRLTRLARRLLRTPVATVLLEASGQFLPAAQGLPEPWASLRGTPLRQSLRSAMRAGLPLLVTDMREDPRVRSKEVAEDLGIAALLAVPLALPGGRAIGALCVIDHQPRAWTAIEEQALADLASTAMDDMAAGLHRREPVAGTLRASSKEADRPAEALASGSRGATVPLACERDALTVEFHANRAALEKRAEPQIMAEALAEANARLECDVAARTAELAAANAVLRESEARFRALFDISPQMVWVADACGRLTYVNQHCADFLGLAADQVTVEAWIAALHPEDRERTLAAWSNALASGDAYETEFRLSRAADKACRWFLVRGAPLRDPDGRVERWIGVGIDIDDRRRAEAAQRGLIEALAVAVYTTDTVGQLTFYNDAAVALWGWRPPLDDAQWCGSWRLYRPDGTPLRHDDCPMALALRENRPIRGEEAVAERPDGTRVPFAAFPTPLRDSEGALLGGVNVLVDLTERKAAEAALAESEARLHLALEAGRHAFWELDIATGAVLRASFHDAIFGYGTPLPEWSYAAFLDHVLPEDRPLVERAYAAAAERETSEQIECRIRRAGDGAIRWLELHGRSQRGPDGQVVRLHGVLRDVTDRKRTEAALRESEARLRLAQEVTGIGTWEWDPGTGENLWMPEKYALFGLDPARDGPMTYARLLAEIVHPGDHAKLKTALEKALATGETYECLFRAYRRRPDGQRETCWMIARGRRIPQADGFPGRMLGVTVDITERQETEAQLQELQAELLHVSRLSAAGEMASALAHELNQPLTAATSALRAAQRLLGASSLKSPGDMGTALREAMDLAAEQALRAGQIVRRLRDFVARDEADKRLEDLRALIEEAGTLALVGARERGIQVEHRLAAALPPVVVDRIQIQQVLFNLIRNAFEAMAPGDGRGPSCRRALVIAAASAGPELVEITVADTGPGLAPDIAGRIFEAFVSTKPSGMGMGLPICRSIVEAHGGRLWAEPNPGGGTVFRFTLPVAPPEEADM</sequence>
<dbReference type="Pfam" id="PF02518">
    <property type="entry name" value="HATPase_c"/>
    <property type="match status" value="1"/>
</dbReference>
<dbReference type="InterPro" id="IPR004358">
    <property type="entry name" value="Sig_transdc_His_kin-like_C"/>
</dbReference>
<feature type="domain" description="Histidine kinase" evidence="10">
    <location>
        <begin position="798"/>
        <end position="1023"/>
    </location>
</feature>